<feature type="compositionally biased region" description="Low complexity" evidence="1">
    <location>
        <begin position="270"/>
        <end position="279"/>
    </location>
</feature>
<organism evidence="3 4">
    <name type="scientific">Porphyra umbilicalis</name>
    <name type="common">Purple laver</name>
    <name type="synonym">Red alga</name>
    <dbReference type="NCBI Taxonomy" id="2786"/>
    <lineage>
        <taxon>Eukaryota</taxon>
        <taxon>Rhodophyta</taxon>
        <taxon>Bangiophyceae</taxon>
        <taxon>Bangiales</taxon>
        <taxon>Bangiaceae</taxon>
        <taxon>Porphyra</taxon>
    </lineage>
</organism>
<evidence type="ECO:0000313" key="4">
    <source>
        <dbReference type="Proteomes" id="UP000218209"/>
    </source>
</evidence>
<evidence type="ECO:0000256" key="2">
    <source>
        <dbReference type="SAM" id="Phobius"/>
    </source>
</evidence>
<feature type="compositionally biased region" description="Pro residues" evidence="1">
    <location>
        <begin position="47"/>
        <end position="59"/>
    </location>
</feature>
<keyword evidence="2" id="KW-0812">Transmembrane</keyword>
<gene>
    <name evidence="3" type="ORF">BU14_0127s0057</name>
</gene>
<dbReference type="Proteomes" id="UP000218209">
    <property type="component" value="Unassembled WGS sequence"/>
</dbReference>
<reference evidence="3 4" key="1">
    <citation type="submission" date="2017-03" db="EMBL/GenBank/DDBJ databases">
        <title>WGS assembly of Porphyra umbilicalis.</title>
        <authorList>
            <person name="Brawley S.H."/>
            <person name="Blouin N.A."/>
            <person name="Ficko-Blean E."/>
            <person name="Wheeler G.L."/>
            <person name="Lohr M."/>
            <person name="Goodson H.V."/>
            <person name="Jenkins J.W."/>
            <person name="Blaby-Haas C.E."/>
            <person name="Helliwell K.E."/>
            <person name="Chan C."/>
            <person name="Marriage T."/>
            <person name="Bhattacharya D."/>
            <person name="Klein A.S."/>
            <person name="Badis Y."/>
            <person name="Brodie J."/>
            <person name="Cao Y."/>
            <person name="Collen J."/>
            <person name="Dittami S.M."/>
            <person name="Gachon C.M."/>
            <person name="Green B.R."/>
            <person name="Karpowicz S."/>
            <person name="Kim J.W."/>
            <person name="Kudahl U."/>
            <person name="Lin S."/>
            <person name="Michel G."/>
            <person name="Mittag M."/>
            <person name="Olson B.J."/>
            <person name="Pangilinan J."/>
            <person name="Peng Y."/>
            <person name="Qiu H."/>
            <person name="Shu S."/>
            <person name="Singer J.T."/>
            <person name="Smith A.G."/>
            <person name="Sprecher B.N."/>
            <person name="Wagner V."/>
            <person name="Wang W."/>
            <person name="Wang Z.-Y."/>
            <person name="Yan J."/>
            <person name="Yarish C."/>
            <person name="Zoeuner-Riek S."/>
            <person name="Zhuang Y."/>
            <person name="Zou Y."/>
            <person name="Lindquist E.A."/>
            <person name="Grimwood J."/>
            <person name="Barry K."/>
            <person name="Rokhsar D.S."/>
            <person name="Schmutz J."/>
            <person name="Stiller J.W."/>
            <person name="Grossman A.R."/>
            <person name="Prochnik S.E."/>
        </authorList>
    </citation>
    <scope>NUCLEOTIDE SEQUENCE [LARGE SCALE GENOMIC DNA]</scope>
    <source>
        <strain evidence="3">4086291</strain>
    </source>
</reference>
<feature type="compositionally biased region" description="Gly residues" evidence="1">
    <location>
        <begin position="195"/>
        <end position="207"/>
    </location>
</feature>
<feature type="region of interest" description="Disordered" evidence="1">
    <location>
        <begin position="30"/>
        <end position="64"/>
    </location>
</feature>
<dbReference type="AlphaFoldDB" id="A0A1X6PB26"/>
<keyword evidence="2" id="KW-0472">Membrane</keyword>
<sequence length="342" mass="33650">MDPPPRPPAFAPPATLGVARRGSLAAASAAAARPAAWRLPRGRRATPPLPPPRPAPPPRMDAGTSGAVVAAAVAAASETSAAASEAAATTASSVAAAAADAAAAAAATDGDAAASAAGGALFSPAAVDLATRVLSASCLVMAAYVTVGTVVITWWNWRRERDGKQAMAEIGAAPDGISPALLVATKGRGGKKGATKGGGGGGGGSGAARGAPAPRDAAAASRSTHSPPSWHPTPPYPRRFSRPRGRRIPPAPPPRRAASAFPRRAPPAAPGRASGLVRWGGRRWRRGPLGGGGPVATTARALVATLRATAVHPLWSVATAVAPGVEQRGSAAIHPRAATAAA</sequence>
<keyword evidence="2" id="KW-1133">Transmembrane helix</keyword>
<feature type="compositionally biased region" description="Low complexity" evidence="1">
    <location>
        <begin position="30"/>
        <end position="39"/>
    </location>
</feature>
<protein>
    <submittedName>
        <fullName evidence="3">Uncharacterized protein</fullName>
    </submittedName>
</protein>
<proteinExistence type="predicted"/>
<feature type="region of interest" description="Disordered" evidence="1">
    <location>
        <begin position="187"/>
        <end position="292"/>
    </location>
</feature>
<feature type="compositionally biased region" description="Low complexity" evidence="1">
    <location>
        <begin position="208"/>
        <end position="228"/>
    </location>
</feature>
<feature type="transmembrane region" description="Helical" evidence="2">
    <location>
        <begin position="133"/>
        <end position="157"/>
    </location>
</feature>
<accession>A0A1X6PB26</accession>
<name>A0A1X6PB26_PORUM</name>
<evidence type="ECO:0000256" key="1">
    <source>
        <dbReference type="SAM" id="MobiDB-lite"/>
    </source>
</evidence>
<evidence type="ECO:0000313" key="3">
    <source>
        <dbReference type="EMBL" id="OSX77960.1"/>
    </source>
</evidence>
<keyword evidence="4" id="KW-1185">Reference proteome</keyword>
<dbReference type="EMBL" id="KV918824">
    <property type="protein sequence ID" value="OSX77960.1"/>
    <property type="molecule type" value="Genomic_DNA"/>
</dbReference>